<dbReference type="CDD" id="cd06779">
    <property type="entry name" value="cpPDZ_Deg_HtrA-like"/>
    <property type="match status" value="1"/>
</dbReference>
<reference evidence="7" key="2">
    <citation type="submission" date="2020-09" db="EMBL/GenBank/DDBJ databases">
        <authorList>
            <person name="Sun Q."/>
            <person name="Zhou Y."/>
        </authorList>
    </citation>
    <scope>NUCLEOTIDE SEQUENCE</scope>
    <source>
        <strain evidence="7">CGMCC 1.15322</strain>
    </source>
</reference>
<keyword evidence="2 7" id="KW-0645">Protease</keyword>
<accession>A0A916WC23</accession>
<proteinExistence type="inferred from homology"/>
<dbReference type="AlphaFoldDB" id="A0A916WC23"/>
<evidence type="ECO:0000256" key="5">
    <source>
        <dbReference type="SAM" id="SignalP"/>
    </source>
</evidence>
<feature type="signal peptide" evidence="5">
    <location>
        <begin position="1"/>
        <end position="23"/>
    </location>
</feature>
<dbReference type="PANTHER" id="PTHR22939:SF129">
    <property type="entry name" value="SERINE PROTEASE HTRA2, MITOCHONDRIAL"/>
    <property type="match status" value="1"/>
</dbReference>
<evidence type="ECO:0000313" key="8">
    <source>
        <dbReference type="Proteomes" id="UP000620596"/>
    </source>
</evidence>
<feature type="domain" description="PDZ" evidence="6">
    <location>
        <begin position="239"/>
        <end position="297"/>
    </location>
</feature>
<sequence>MRSLYRWFPPLLGACLMLTGVHAATVQPPAAQVMMDALARANAAVVGVKVTAADGARSAETLGKRRSGSGVVIGQDGLILTIGYLLLEAEQIEIVTQDNKTLPARAVAYDLATGFGLLRPLLPLRGISAAALGSSQELKPGEPLMAMTGPQGNEDGEVSMTRLVSKRAFSGNWEYHIESALFTSPPVLASGGNHSGAPLFNSRGELLGIGSLLVSNAAAENVRLPGNMFVPVDLLRPILAELQQSGTSVKSRRPWLGLTSNDQSGRVQIMRVSKDSPAQLAGLEAGDVVLAVDGASVATLEAFYKKLWDRATPDTEISLTVLQGAEVKTVVLKAQDRLLTLKKPSGI</sequence>
<comment type="similarity">
    <text evidence="1">Belongs to the peptidase S1C family.</text>
</comment>
<dbReference type="InterPro" id="IPR009003">
    <property type="entry name" value="Peptidase_S1_PA"/>
</dbReference>
<evidence type="ECO:0000256" key="3">
    <source>
        <dbReference type="ARBA" id="ARBA00022801"/>
    </source>
</evidence>
<dbReference type="EMBL" id="BMIG01000001">
    <property type="protein sequence ID" value="GGA84176.1"/>
    <property type="molecule type" value="Genomic_DNA"/>
</dbReference>
<dbReference type="PROSITE" id="PS50106">
    <property type="entry name" value="PDZ"/>
    <property type="match status" value="1"/>
</dbReference>
<dbReference type="GO" id="GO:0004252">
    <property type="term" value="F:serine-type endopeptidase activity"/>
    <property type="evidence" value="ECO:0007669"/>
    <property type="project" value="InterPro"/>
</dbReference>
<dbReference type="InterPro" id="IPR043504">
    <property type="entry name" value="Peptidase_S1_PA_chymotrypsin"/>
</dbReference>
<dbReference type="PRINTS" id="PR00834">
    <property type="entry name" value="PROTEASES2C"/>
</dbReference>
<evidence type="ECO:0000256" key="1">
    <source>
        <dbReference type="ARBA" id="ARBA00010541"/>
    </source>
</evidence>
<protein>
    <submittedName>
        <fullName evidence="7">Serine protease</fullName>
    </submittedName>
</protein>
<dbReference type="GO" id="GO:0006508">
    <property type="term" value="P:proteolysis"/>
    <property type="evidence" value="ECO:0007669"/>
    <property type="project" value="UniProtKB-KW"/>
</dbReference>
<dbReference type="PANTHER" id="PTHR22939">
    <property type="entry name" value="SERINE PROTEASE FAMILY S1C HTRA-RELATED"/>
    <property type="match status" value="1"/>
</dbReference>
<gene>
    <name evidence="7" type="ORF">GCM10011496_00820</name>
</gene>
<comment type="caution">
    <text evidence="7">The sequence shown here is derived from an EMBL/GenBank/DDBJ whole genome shotgun (WGS) entry which is preliminary data.</text>
</comment>
<feature type="chain" id="PRO_5037483383" evidence="5">
    <location>
        <begin position="24"/>
        <end position="347"/>
    </location>
</feature>
<keyword evidence="3" id="KW-0378">Hydrolase</keyword>
<evidence type="ECO:0000256" key="2">
    <source>
        <dbReference type="ARBA" id="ARBA00022670"/>
    </source>
</evidence>
<evidence type="ECO:0000256" key="4">
    <source>
        <dbReference type="ARBA" id="ARBA00022825"/>
    </source>
</evidence>
<keyword evidence="5" id="KW-0732">Signal</keyword>
<dbReference type="Pfam" id="PF13180">
    <property type="entry name" value="PDZ_2"/>
    <property type="match status" value="1"/>
</dbReference>
<dbReference type="InterPro" id="IPR036034">
    <property type="entry name" value="PDZ_sf"/>
</dbReference>
<dbReference type="Proteomes" id="UP000620596">
    <property type="component" value="Unassembled WGS sequence"/>
</dbReference>
<organism evidence="7 8">
    <name type="scientific">Polaromonas eurypsychrophila</name>
    <dbReference type="NCBI Taxonomy" id="1614635"/>
    <lineage>
        <taxon>Bacteria</taxon>
        <taxon>Pseudomonadati</taxon>
        <taxon>Pseudomonadota</taxon>
        <taxon>Betaproteobacteria</taxon>
        <taxon>Burkholderiales</taxon>
        <taxon>Comamonadaceae</taxon>
        <taxon>Polaromonas</taxon>
    </lineage>
</organism>
<dbReference type="SUPFAM" id="SSF50494">
    <property type="entry name" value="Trypsin-like serine proteases"/>
    <property type="match status" value="1"/>
</dbReference>
<dbReference type="InterPro" id="IPR001940">
    <property type="entry name" value="Peptidase_S1C"/>
</dbReference>
<dbReference type="Pfam" id="PF13365">
    <property type="entry name" value="Trypsin_2"/>
    <property type="match status" value="1"/>
</dbReference>
<evidence type="ECO:0000313" key="7">
    <source>
        <dbReference type="EMBL" id="GGA84176.1"/>
    </source>
</evidence>
<dbReference type="Gene3D" id="2.30.42.10">
    <property type="match status" value="1"/>
</dbReference>
<keyword evidence="4" id="KW-0720">Serine protease</keyword>
<dbReference type="SMART" id="SM00228">
    <property type="entry name" value="PDZ"/>
    <property type="match status" value="1"/>
</dbReference>
<dbReference type="RefSeq" id="WP_188705469.1">
    <property type="nucleotide sequence ID" value="NZ_BMIG01000001.1"/>
</dbReference>
<name>A0A916WC23_9BURK</name>
<reference evidence="7" key="1">
    <citation type="journal article" date="2014" name="Int. J. Syst. Evol. Microbiol.">
        <title>Complete genome sequence of Corynebacterium casei LMG S-19264T (=DSM 44701T), isolated from a smear-ripened cheese.</title>
        <authorList>
            <consortium name="US DOE Joint Genome Institute (JGI-PGF)"/>
            <person name="Walter F."/>
            <person name="Albersmeier A."/>
            <person name="Kalinowski J."/>
            <person name="Ruckert C."/>
        </authorList>
    </citation>
    <scope>NUCLEOTIDE SEQUENCE</scope>
    <source>
        <strain evidence="7">CGMCC 1.15322</strain>
    </source>
</reference>
<dbReference type="SUPFAM" id="SSF50156">
    <property type="entry name" value="PDZ domain-like"/>
    <property type="match status" value="1"/>
</dbReference>
<keyword evidence="8" id="KW-1185">Reference proteome</keyword>
<evidence type="ECO:0000259" key="6">
    <source>
        <dbReference type="PROSITE" id="PS50106"/>
    </source>
</evidence>
<dbReference type="InterPro" id="IPR001478">
    <property type="entry name" value="PDZ"/>
</dbReference>
<dbReference type="Gene3D" id="2.40.10.10">
    <property type="entry name" value="Trypsin-like serine proteases"/>
    <property type="match status" value="2"/>
</dbReference>